<organism evidence="2 3">
    <name type="scientific">Papaver somniferum</name>
    <name type="common">Opium poppy</name>
    <dbReference type="NCBI Taxonomy" id="3469"/>
    <lineage>
        <taxon>Eukaryota</taxon>
        <taxon>Viridiplantae</taxon>
        <taxon>Streptophyta</taxon>
        <taxon>Embryophyta</taxon>
        <taxon>Tracheophyta</taxon>
        <taxon>Spermatophyta</taxon>
        <taxon>Magnoliopsida</taxon>
        <taxon>Ranunculales</taxon>
        <taxon>Papaveraceae</taxon>
        <taxon>Papaveroideae</taxon>
        <taxon>Papaver</taxon>
    </lineage>
</organism>
<sequence length="354" mass="40580">MASSSNTQVSIITKKMEAAKLKEKKTMPVRKAVGSSRAINVGAESWTKSLIGKIMSEDTTKTEFVKDEINLLWKKYRKREVRCVGRNLFIFNLASEKDMEEILKNSPWNVKKCLLSLKKYTPNIAYEDYTFTHQEWTVKFKNLLLEHQSPAMIDEALATLGRKISTDPENCRPRYGSMITARVEMELTKPLQRVDHNKDICETVSEELKAQQMTQEEFEEHYKDFMTNDEDENELTDGRIEETVAVGEAEDADCEMEVRRNKRIINPIGLAGGLCLLWKDGLELEVVNETPQIINCVLKIDARTDKILLSCFEFQLQISGLLGVYSFFKLVVAATAVVHSRFVTVHDLLYYLTD</sequence>
<name>A0A4Y7KC85_PAPSO</name>
<dbReference type="OMA" id="PNIAYED"/>
<evidence type="ECO:0000259" key="1">
    <source>
        <dbReference type="Pfam" id="PF14111"/>
    </source>
</evidence>
<dbReference type="Gramene" id="RZC70993">
    <property type="protein sequence ID" value="RZC70993"/>
    <property type="gene ID" value="C5167_034175"/>
</dbReference>
<feature type="domain" description="DUF4283" evidence="1">
    <location>
        <begin position="43"/>
        <end position="125"/>
    </location>
</feature>
<accession>A0A4Y7KC85</accession>
<proteinExistence type="predicted"/>
<dbReference type="PANTHER" id="PTHR31286:SF180">
    <property type="entry name" value="OS10G0362600 PROTEIN"/>
    <property type="match status" value="1"/>
</dbReference>
<dbReference type="EMBL" id="CM010721">
    <property type="protein sequence ID" value="RZC70993.1"/>
    <property type="molecule type" value="Genomic_DNA"/>
</dbReference>
<gene>
    <name evidence="2" type="ORF">C5167_034175</name>
</gene>
<dbReference type="InterPro" id="IPR025558">
    <property type="entry name" value="DUF4283"/>
</dbReference>
<dbReference type="Pfam" id="PF14111">
    <property type="entry name" value="DUF4283"/>
    <property type="match status" value="1"/>
</dbReference>
<evidence type="ECO:0000313" key="2">
    <source>
        <dbReference type="EMBL" id="RZC70993.1"/>
    </source>
</evidence>
<reference evidence="2 3" key="1">
    <citation type="journal article" date="2018" name="Science">
        <title>The opium poppy genome and morphinan production.</title>
        <authorList>
            <person name="Guo L."/>
            <person name="Winzer T."/>
            <person name="Yang X."/>
            <person name="Li Y."/>
            <person name="Ning Z."/>
            <person name="He Z."/>
            <person name="Teodor R."/>
            <person name="Lu Y."/>
            <person name="Bowser T.A."/>
            <person name="Graham I.A."/>
            <person name="Ye K."/>
        </authorList>
    </citation>
    <scope>NUCLEOTIDE SEQUENCE [LARGE SCALE GENOMIC DNA]</scope>
    <source>
        <strain evidence="3">cv. HN1</strain>
        <tissue evidence="2">Leaves</tissue>
    </source>
</reference>
<dbReference type="Proteomes" id="UP000316621">
    <property type="component" value="Chromosome 7"/>
</dbReference>
<dbReference type="AlphaFoldDB" id="A0A4Y7KC85"/>
<evidence type="ECO:0000313" key="3">
    <source>
        <dbReference type="Proteomes" id="UP000316621"/>
    </source>
</evidence>
<keyword evidence="3" id="KW-1185">Reference proteome</keyword>
<protein>
    <recommendedName>
        <fullName evidence="1">DUF4283 domain-containing protein</fullName>
    </recommendedName>
</protein>
<dbReference type="InterPro" id="IPR040256">
    <property type="entry name" value="At4g02000-like"/>
</dbReference>
<dbReference type="PANTHER" id="PTHR31286">
    <property type="entry name" value="GLYCINE-RICH CELL WALL STRUCTURAL PROTEIN 1.8-LIKE"/>
    <property type="match status" value="1"/>
</dbReference>